<organism evidence="2 3">
    <name type="scientific">Kribbella italica</name>
    <dbReference type="NCBI Taxonomy" id="1540520"/>
    <lineage>
        <taxon>Bacteria</taxon>
        <taxon>Bacillati</taxon>
        <taxon>Actinomycetota</taxon>
        <taxon>Actinomycetes</taxon>
        <taxon>Propionibacteriales</taxon>
        <taxon>Kribbellaceae</taxon>
        <taxon>Kribbella</taxon>
    </lineage>
</organism>
<dbReference type="SUPFAM" id="SSF50998">
    <property type="entry name" value="Quinoprotein alcohol dehydrogenase-like"/>
    <property type="match status" value="1"/>
</dbReference>
<name>A0A7W9JC99_9ACTN</name>
<comment type="caution">
    <text evidence="2">The sequence shown here is derived from an EMBL/GenBank/DDBJ whole genome shotgun (WGS) entry which is preliminary data.</text>
</comment>
<dbReference type="RefSeq" id="WP_184800617.1">
    <property type="nucleotide sequence ID" value="NZ_JACHMY010000001.1"/>
</dbReference>
<gene>
    <name evidence="2" type="ORF">HDA39_005891</name>
</gene>
<evidence type="ECO:0000256" key="1">
    <source>
        <dbReference type="SAM" id="Phobius"/>
    </source>
</evidence>
<protein>
    <submittedName>
        <fullName evidence="2">Uncharacterized protein</fullName>
    </submittedName>
</protein>
<reference evidence="2 3" key="1">
    <citation type="submission" date="2020-08" db="EMBL/GenBank/DDBJ databases">
        <title>Sequencing the genomes of 1000 actinobacteria strains.</title>
        <authorList>
            <person name="Klenk H.-P."/>
        </authorList>
    </citation>
    <scope>NUCLEOTIDE SEQUENCE [LARGE SCALE GENOMIC DNA]</scope>
    <source>
        <strain evidence="2 3">DSM 28967</strain>
    </source>
</reference>
<dbReference type="EMBL" id="JACHMY010000001">
    <property type="protein sequence ID" value="MBB5839157.1"/>
    <property type="molecule type" value="Genomic_DNA"/>
</dbReference>
<dbReference type="AlphaFoldDB" id="A0A7W9JC99"/>
<dbReference type="InterPro" id="IPR011047">
    <property type="entry name" value="Quinoprotein_ADH-like_sf"/>
</dbReference>
<proteinExistence type="predicted"/>
<keyword evidence="1" id="KW-1133">Transmembrane helix</keyword>
<accession>A0A7W9JC99</accession>
<dbReference type="Proteomes" id="UP000549971">
    <property type="component" value="Unassembled WGS sequence"/>
</dbReference>
<feature type="transmembrane region" description="Helical" evidence="1">
    <location>
        <begin position="93"/>
        <end position="116"/>
    </location>
</feature>
<keyword evidence="1" id="KW-0812">Transmembrane</keyword>
<keyword evidence="3" id="KW-1185">Reference proteome</keyword>
<evidence type="ECO:0000313" key="3">
    <source>
        <dbReference type="Proteomes" id="UP000549971"/>
    </source>
</evidence>
<sequence>MTVADKGIPSWPKVTIRLYDDHNAEVKIAGRSHPVNHHDPRQAAIALIAERAGQLGRPVKATAVDSDGSSWPLVIHPDGTVDAIEVAPKSKPIWPIVAAAGLAVVLIGGTAGYLLFGREPAKPKAPVAKMLPELPMPKIVPDQFIARPAPPGWTTNASWTIDIAEGSAPVVSPDGSEVAVLTEDQKLVVLDSNGKVLWQDEVPRDANDPVYTTIDSKPVLAVATPKVLRYYPGDGVEPTELDLPDGADVQFFGSSPLVTFSGEGASVVSNGDLHTVEGRPRFSTVLLAEGDKALLARYAGPLYWSQAGKDLQQLALKPPPGATGINHIAMASAGRALVVWNTKKANDVIPTVSSTADGSVAAACPTVDLNRVENWKWVPDQTGKVAAYGECVIDFTGRKTSLLEDFDPLSITGTTIYANYGGALSSIVPGGGKLTPLPKNAARPWGLAGNRAIVVHGTVLYALDKK</sequence>
<evidence type="ECO:0000313" key="2">
    <source>
        <dbReference type="EMBL" id="MBB5839157.1"/>
    </source>
</evidence>
<keyword evidence="1" id="KW-0472">Membrane</keyword>